<comment type="caution">
    <text evidence="2">The sequence shown here is derived from an EMBL/GenBank/DDBJ whole genome shotgun (WGS) entry which is preliminary data.</text>
</comment>
<accession>A0A4Y7SBL4</accession>
<keyword evidence="3" id="KW-1185">Reference proteome</keyword>
<organism evidence="2 3">
    <name type="scientific">Coprinellus micaceus</name>
    <name type="common">Glistening ink-cap mushroom</name>
    <name type="synonym">Coprinus micaceus</name>
    <dbReference type="NCBI Taxonomy" id="71717"/>
    <lineage>
        <taxon>Eukaryota</taxon>
        <taxon>Fungi</taxon>
        <taxon>Dikarya</taxon>
        <taxon>Basidiomycota</taxon>
        <taxon>Agaricomycotina</taxon>
        <taxon>Agaricomycetes</taxon>
        <taxon>Agaricomycetidae</taxon>
        <taxon>Agaricales</taxon>
        <taxon>Agaricineae</taxon>
        <taxon>Psathyrellaceae</taxon>
        <taxon>Coprinellus</taxon>
    </lineage>
</organism>
<name>A0A4Y7SBL4_COPMI</name>
<dbReference type="Proteomes" id="UP000298030">
    <property type="component" value="Unassembled WGS sequence"/>
</dbReference>
<proteinExistence type="predicted"/>
<dbReference type="AlphaFoldDB" id="A0A4Y7SBL4"/>
<reference evidence="2 3" key="1">
    <citation type="journal article" date="2019" name="Nat. Ecol. Evol.">
        <title>Megaphylogeny resolves global patterns of mushroom evolution.</title>
        <authorList>
            <person name="Varga T."/>
            <person name="Krizsan K."/>
            <person name="Foldi C."/>
            <person name="Dima B."/>
            <person name="Sanchez-Garcia M."/>
            <person name="Sanchez-Ramirez S."/>
            <person name="Szollosi G.J."/>
            <person name="Szarkandi J.G."/>
            <person name="Papp V."/>
            <person name="Albert L."/>
            <person name="Andreopoulos W."/>
            <person name="Angelini C."/>
            <person name="Antonin V."/>
            <person name="Barry K.W."/>
            <person name="Bougher N.L."/>
            <person name="Buchanan P."/>
            <person name="Buyck B."/>
            <person name="Bense V."/>
            <person name="Catcheside P."/>
            <person name="Chovatia M."/>
            <person name="Cooper J."/>
            <person name="Damon W."/>
            <person name="Desjardin D."/>
            <person name="Finy P."/>
            <person name="Geml J."/>
            <person name="Haridas S."/>
            <person name="Hughes K."/>
            <person name="Justo A."/>
            <person name="Karasinski D."/>
            <person name="Kautmanova I."/>
            <person name="Kiss B."/>
            <person name="Kocsube S."/>
            <person name="Kotiranta H."/>
            <person name="LaButti K.M."/>
            <person name="Lechner B.E."/>
            <person name="Liimatainen K."/>
            <person name="Lipzen A."/>
            <person name="Lukacs Z."/>
            <person name="Mihaltcheva S."/>
            <person name="Morgado L.N."/>
            <person name="Niskanen T."/>
            <person name="Noordeloos M.E."/>
            <person name="Ohm R.A."/>
            <person name="Ortiz-Santana B."/>
            <person name="Ovrebo C."/>
            <person name="Racz N."/>
            <person name="Riley R."/>
            <person name="Savchenko A."/>
            <person name="Shiryaev A."/>
            <person name="Soop K."/>
            <person name="Spirin V."/>
            <person name="Szebenyi C."/>
            <person name="Tomsovsky M."/>
            <person name="Tulloss R.E."/>
            <person name="Uehling J."/>
            <person name="Grigoriev I.V."/>
            <person name="Vagvolgyi C."/>
            <person name="Papp T."/>
            <person name="Martin F.M."/>
            <person name="Miettinen O."/>
            <person name="Hibbett D.S."/>
            <person name="Nagy L.G."/>
        </authorList>
    </citation>
    <scope>NUCLEOTIDE SEQUENCE [LARGE SCALE GENOMIC DNA]</scope>
    <source>
        <strain evidence="2 3">FP101781</strain>
    </source>
</reference>
<feature type="compositionally biased region" description="Basic and acidic residues" evidence="1">
    <location>
        <begin position="35"/>
        <end position="51"/>
    </location>
</feature>
<evidence type="ECO:0000313" key="2">
    <source>
        <dbReference type="EMBL" id="TEB18858.1"/>
    </source>
</evidence>
<dbReference type="EMBL" id="QPFP01000221">
    <property type="protein sequence ID" value="TEB18858.1"/>
    <property type="molecule type" value="Genomic_DNA"/>
</dbReference>
<evidence type="ECO:0000256" key="1">
    <source>
        <dbReference type="SAM" id="MobiDB-lite"/>
    </source>
</evidence>
<feature type="region of interest" description="Disordered" evidence="1">
    <location>
        <begin position="1"/>
        <end position="51"/>
    </location>
</feature>
<gene>
    <name evidence="2" type="ORF">FA13DRAFT_533104</name>
</gene>
<evidence type="ECO:0000313" key="3">
    <source>
        <dbReference type="Proteomes" id="UP000298030"/>
    </source>
</evidence>
<sequence>MYGLHRPSVLLPTASNHHHHGQHPLPPTRSTSIPSRREKEKERNPETRLHR</sequence>
<protein>
    <submittedName>
        <fullName evidence="2">Uncharacterized protein</fullName>
    </submittedName>
</protein>